<keyword evidence="3" id="KW-1185">Reference proteome</keyword>
<accession>A0AAD6UQD8</accession>
<name>A0AAD6UQD8_9AGAR</name>
<proteinExistence type="predicted"/>
<dbReference type="Proteomes" id="UP001219525">
    <property type="component" value="Unassembled WGS sequence"/>
</dbReference>
<gene>
    <name evidence="2" type="ORF">GGX14DRAFT_580190</name>
</gene>
<dbReference type="EMBL" id="JARJCW010000159">
    <property type="protein sequence ID" value="KAJ7190029.1"/>
    <property type="molecule type" value="Genomic_DNA"/>
</dbReference>
<dbReference type="Gene3D" id="3.40.50.300">
    <property type="entry name" value="P-loop containing nucleotide triphosphate hydrolases"/>
    <property type="match status" value="1"/>
</dbReference>
<dbReference type="InterPro" id="IPR027417">
    <property type="entry name" value="P-loop_NTPase"/>
</dbReference>
<protein>
    <submittedName>
        <fullName evidence="2">Uncharacterized protein</fullName>
    </submittedName>
</protein>
<comment type="caution">
    <text evidence="2">The sequence shown here is derived from an EMBL/GenBank/DDBJ whole genome shotgun (WGS) entry which is preliminary data.</text>
</comment>
<evidence type="ECO:0000256" key="1">
    <source>
        <dbReference type="SAM" id="MobiDB-lite"/>
    </source>
</evidence>
<feature type="compositionally biased region" description="Low complexity" evidence="1">
    <location>
        <begin position="343"/>
        <end position="356"/>
    </location>
</feature>
<evidence type="ECO:0000313" key="2">
    <source>
        <dbReference type="EMBL" id="KAJ7190029.1"/>
    </source>
</evidence>
<sequence>MPAALAVIRILDSEDIVRFSTIIIPVHLRPNPTFLFALSDAAALQMMQVTDFLTKFGISTVAINEDTPNCPVLWSAISEGKVSLHHGHLPRMARLLHDHKFVSRVSAVTVDECHNIYVVGSTANGRTPFRPSYGALPQLRIRLGTTTAWSFLSATVPAHSMAIGPNAIIIRVSINRPNLICARHVLIGTRGNLRNLDLIIPPNFHPPMRIPKLVVFHGNKAETATARQHVNSLLPKAFQNLGIVRHYHADMSPEYLEDVYASFADPDGMCLILHATAGAGEMIEPWVLEIDTSEMGMDANDPDRPLSDAALEEVGSLPQGKIGQVGYKRLSHPDYADRSSCRAPMLAQPPTTPTALTKKHPTKQERTGRASIHHATSP</sequence>
<organism evidence="2 3">
    <name type="scientific">Mycena pura</name>
    <dbReference type="NCBI Taxonomy" id="153505"/>
    <lineage>
        <taxon>Eukaryota</taxon>
        <taxon>Fungi</taxon>
        <taxon>Dikarya</taxon>
        <taxon>Basidiomycota</taxon>
        <taxon>Agaricomycotina</taxon>
        <taxon>Agaricomycetes</taxon>
        <taxon>Agaricomycetidae</taxon>
        <taxon>Agaricales</taxon>
        <taxon>Marasmiineae</taxon>
        <taxon>Mycenaceae</taxon>
        <taxon>Mycena</taxon>
    </lineage>
</organism>
<evidence type="ECO:0000313" key="3">
    <source>
        <dbReference type="Proteomes" id="UP001219525"/>
    </source>
</evidence>
<dbReference type="SUPFAM" id="SSF52540">
    <property type="entry name" value="P-loop containing nucleoside triphosphate hydrolases"/>
    <property type="match status" value="1"/>
</dbReference>
<reference evidence="2" key="1">
    <citation type="submission" date="2023-03" db="EMBL/GenBank/DDBJ databases">
        <title>Massive genome expansion in bonnet fungi (Mycena s.s.) driven by repeated elements and novel gene families across ecological guilds.</title>
        <authorList>
            <consortium name="Lawrence Berkeley National Laboratory"/>
            <person name="Harder C.B."/>
            <person name="Miyauchi S."/>
            <person name="Viragh M."/>
            <person name="Kuo A."/>
            <person name="Thoen E."/>
            <person name="Andreopoulos B."/>
            <person name="Lu D."/>
            <person name="Skrede I."/>
            <person name="Drula E."/>
            <person name="Henrissat B."/>
            <person name="Morin E."/>
            <person name="Kohler A."/>
            <person name="Barry K."/>
            <person name="LaButti K."/>
            <person name="Morin E."/>
            <person name="Salamov A."/>
            <person name="Lipzen A."/>
            <person name="Mereny Z."/>
            <person name="Hegedus B."/>
            <person name="Baldrian P."/>
            <person name="Stursova M."/>
            <person name="Weitz H."/>
            <person name="Taylor A."/>
            <person name="Grigoriev I.V."/>
            <person name="Nagy L.G."/>
            <person name="Martin F."/>
            <person name="Kauserud H."/>
        </authorList>
    </citation>
    <scope>NUCLEOTIDE SEQUENCE</scope>
    <source>
        <strain evidence="2">9144</strain>
    </source>
</reference>
<dbReference type="AlphaFoldDB" id="A0AAD6UQD8"/>
<feature type="region of interest" description="Disordered" evidence="1">
    <location>
        <begin position="333"/>
        <end position="378"/>
    </location>
</feature>